<organism evidence="9 10">
    <name type="scientific">Mesorhizobium temperatum</name>
    <dbReference type="NCBI Taxonomy" id="241416"/>
    <lineage>
        <taxon>Bacteria</taxon>
        <taxon>Pseudomonadati</taxon>
        <taxon>Pseudomonadota</taxon>
        <taxon>Alphaproteobacteria</taxon>
        <taxon>Hyphomicrobiales</taxon>
        <taxon>Phyllobacteriaceae</taxon>
        <taxon>Mesorhizobium</taxon>
    </lineage>
</organism>
<dbReference type="PANTHER" id="PTHR42802:SF1">
    <property type="entry name" value="L-ORNITHINE N(5)-MONOOXYGENASE"/>
    <property type="match status" value="1"/>
</dbReference>
<evidence type="ECO:0000256" key="1">
    <source>
        <dbReference type="ARBA" id="ARBA00001974"/>
    </source>
</evidence>
<dbReference type="EMBL" id="NPKJ01000031">
    <property type="protein sequence ID" value="PAQ10279.1"/>
    <property type="molecule type" value="Genomic_DNA"/>
</dbReference>
<dbReference type="OrthoDB" id="7527071at2"/>
<dbReference type="RefSeq" id="WP_095492259.1">
    <property type="nucleotide sequence ID" value="NZ_NPKJ01000031.1"/>
</dbReference>
<dbReference type="InterPro" id="IPR036188">
    <property type="entry name" value="FAD/NAD-bd_sf"/>
</dbReference>
<dbReference type="Proteomes" id="UP000216442">
    <property type="component" value="Unassembled WGS sequence"/>
</dbReference>
<keyword evidence="4" id="KW-0285">Flavoprotein</keyword>
<dbReference type="GO" id="GO:0016491">
    <property type="term" value="F:oxidoreductase activity"/>
    <property type="evidence" value="ECO:0007669"/>
    <property type="project" value="UniProtKB-KW"/>
</dbReference>
<evidence type="ECO:0000256" key="2">
    <source>
        <dbReference type="ARBA" id="ARBA00004924"/>
    </source>
</evidence>
<comment type="caution">
    <text evidence="9">The sequence shown here is derived from an EMBL/GenBank/DDBJ whole genome shotgun (WGS) entry which is preliminary data.</text>
</comment>
<evidence type="ECO:0008006" key="11">
    <source>
        <dbReference type="Google" id="ProtNLM"/>
    </source>
</evidence>
<dbReference type="AlphaFoldDB" id="A0A271LQB5"/>
<keyword evidence="5" id="KW-0274">FAD</keyword>
<comment type="similarity">
    <text evidence="3">Belongs to the lysine N(6)-hydroxylase/L-ornithine N(5)-oxygenase family.</text>
</comment>
<evidence type="ECO:0000313" key="9">
    <source>
        <dbReference type="EMBL" id="PAQ10279.1"/>
    </source>
</evidence>
<comment type="pathway">
    <text evidence="2">Siderophore biosynthesis.</text>
</comment>
<dbReference type="GO" id="GO:0006879">
    <property type="term" value="P:intracellular iron ion homeostasis"/>
    <property type="evidence" value="ECO:0007669"/>
    <property type="project" value="TreeGrafter"/>
</dbReference>
<keyword evidence="6" id="KW-0521">NADP</keyword>
<evidence type="ECO:0000256" key="5">
    <source>
        <dbReference type="ARBA" id="ARBA00022827"/>
    </source>
</evidence>
<sequence length="452" mass="50845">MQRRKTLLVGSGPANLALLTCLKERGSSVLDSLEVLERRDSAEWHPGIAFEDSMLQVSLFKDLAFLRNPASPFTFFSFLRDKELLYHFIHTNNLYPSRKLFSDYLVWVSRFFANKISFGKEAVAVRFHEKPSGTQTLVVMTRDVSSGDVSEIEADDVVVSLGHEPYIPEELAVDSGRVVHSNFFLSHANEGMINANARVAVVGSGQSAGEIVRFLLQHREVSEVIVVGRRHLFEQTDDNPFVNDFYTYPHSLKFAELPLEDRKRFLSDTRNTNFSTVTKDVLKSIYDLRFEDQACGRDRLRLFPYTEITAAKRLENGLRLDLRGIGGRPDSTTLEIELLVCATGFSNRRHLSFFQLLQPRMEDADVVVDESFEVGLDQMPESCFTGPRPRVFLVNHSFGLRGPTEHTLGGLAERAAVVAKALQDGHVLQPAQGRPETLPAAWPTGNSRVETK</sequence>
<protein>
    <recommendedName>
        <fullName evidence="11">Ornithine monooxygenase</fullName>
    </recommendedName>
</protein>
<comment type="cofactor">
    <cofactor evidence="1">
        <name>FAD</name>
        <dbReference type="ChEBI" id="CHEBI:57692"/>
    </cofactor>
</comment>
<keyword evidence="7" id="KW-0560">Oxidoreductase</keyword>
<evidence type="ECO:0000256" key="3">
    <source>
        <dbReference type="ARBA" id="ARBA00007588"/>
    </source>
</evidence>
<evidence type="ECO:0000256" key="4">
    <source>
        <dbReference type="ARBA" id="ARBA00022630"/>
    </source>
</evidence>
<dbReference type="SUPFAM" id="SSF51905">
    <property type="entry name" value="FAD/NAD(P)-binding domain"/>
    <property type="match status" value="2"/>
</dbReference>
<gene>
    <name evidence="9" type="ORF">CIT26_09000</name>
</gene>
<evidence type="ECO:0000256" key="7">
    <source>
        <dbReference type="ARBA" id="ARBA00023002"/>
    </source>
</evidence>
<dbReference type="Pfam" id="PF13434">
    <property type="entry name" value="Lys_Orn_oxgnase"/>
    <property type="match status" value="1"/>
</dbReference>
<dbReference type="InterPro" id="IPR025700">
    <property type="entry name" value="Lys/Orn_oxygenase"/>
</dbReference>
<dbReference type="PANTHER" id="PTHR42802">
    <property type="entry name" value="MONOOXYGENASE"/>
    <property type="match status" value="1"/>
</dbReference>
<evidence type="ECO:0000313" key="10">
    <source>
        <dbReference type="Proteomes" id="UP000216442"/>
    </source>
</evidence>
<evidence type="ECO:0000256" key="8">
    <source>
        <dbReference type="SAM" id="MobiDB-lite"/>
    </source>
</evidence>
<proteinExistence type="inferred from homology"/>
<reference evidence="9 10" key="1">
    <citation type="submission" date="2017-08" db="EMBL/GenBank/DDBJ databases">
        <title>Mesorhizobium wenxinae sp. nov., a novel rhizobial species isolated from root nodules of chickpea (Cicer arietinum L.).</title>
        <authorList>
            <person name="Zhang J."/>
        </authorList>
    </citation>
    <scope>NUCLEOTIDE SEQUENCE [LARGE SCALE GENOMIC DNA]</scope>
    <source>
        <strain evidence="9 10">SDW018</strain>
    </source>
</reference>
<keyword evidence="10" id="KW-1185">Reference proteome</keyword>
<feature type="region of interest" description="Disordered" evidence="8">
    <location>
        <begin position="428"/>
        <end position="452"/>
    </location>
</feature>
<name>A0A271LQB5_9HYPH</name>
<dbReference type="Gene3D" id="3.50.50.60">
    <property type="entry name" value="FAD/NAD(P)-binding domain"/>
    <property type="match status" value="1"/>
</dbReference>
<accession>A0A271LQB5</accession>
<evidence type="ECO:0000256" key="6">
    <source>
        <dbReference type="ARBA" id="ARBA00022857"/>
    </source>
</evidence>